<keyword evidence="3 6" id="KW-1133">Transmembrane helix</keyword>
<dbReference type="GO" id="GO:0004930">
    <property type="term" value="F:G protein-coupled receptor activity"/>
    <property type="evidence" value="ECO:0007669"/>
    <property type="project" value="InterPro"/>
</dbReference>
<dbReference type="PANTHER" id="PTHR12011:SF326">
    <property type="entry name" value="ADHESION G-PROTEIN COUPLED RECEPTOR G5"/>
    <property type="match status" value="1"/>
</dbReference>
<dbReference type="InterPro" id="IPR000832">
    <property type="entry name" value="GPCR_2_secretin-like"/>
</dbReference>
<dbReference type="Pfam" id="PF01825">
    <property type="entry name" value="GPS"/>
    <property type="match status" value="1"/>
</dbReference>
<gene>
    <name evidence="9" type="ORF">AGOR_G00168110</name>
</gene>
<evidence type="ECO:0000259" key="8">
    <source>
        <dbReference type="PROSITE" id="PS50261"/>
    </source>
</evidence>
<evidence type="ECO:0000256" key="3">
    <source>
        <dbReference type="ARBA" id="ARBA00022989"/>
    </source>
</evidence>
<feature type="transmembrane region" description="Helical" evidence="6">
    <location>
        <begin position="427"/>
        <end position="447"/>
    </location>
</feature>
<comment type="subcellular location">
    <subcellularLocation>
        <location evidence="1">Membrane</location>
        <topology evidence="1">Multi-pass membrane protein</topology>
    </subcellularLocation>
</comment>
<dbReference type="Gene3D" id="1.20.1070.10">
    <property type="entry name" value="Rhodopsin 7-helix transmembrane proteins"/>
    <property type="match status" value="1"/>
</dbReference>
<dbReference type="GO" id="GO:0007166">
    <property type="term" value="P:cell surface receptor signaling pathway"/>
    <property type="evidence" value="ECO:0007669"/>
    <property type="project" value="InterPro"/>
</dbReference>
<proteinExistence type="predicted"/>
<dbReference type="Gene3D" id="2.60.220.50">
    <property type="match status" value="1"/>
</dbReference>
<keyword evidence="5" id="KW-1015">Disulfide bond</keyword>
<reference evidence="9" key="1">
    <citation type="submission" date="2021-01" db="EMBL/GenBank/DDBJ databases">
        <authorList>
            <person name="Zahm M."/>
            <person name="Roques C."/>
            <person name="Cabau C."/>
            <person name="Klopp C."/>
            <person name="Donnadieu C."/>
            <person name="Jouanno E."/>
            <person name="Lampietro C."/>
            <person name="Louis A."/>
            <person name="Herpin A."/>
            <person name="Echchiki A."/>
            <person name="Berthelot C."/>
            <person name="Parey E."/>
            <person name="Roest-Crollius H."/>
            <person name="Braasch I."/>
            <person name="Postlethwait J."/>
            <person name="Bobe J."/>
            <person name="Montfort J."/>
            <person name="Bouchez O."/>
            <person name="Begum T."/>
            <person name="Mejri S."/>
            <person name="Adams A."/>
            <person name="Chen W.-J."/>
            <person name="Guiguen Y."/>
        </authorList>
    </citation>
    <scope>NUCLEOTIDE SEQUENCE</scope>
    <source>
        <tissue evidence="9">Blood</tissue>
    </source>
</reference>
<feature type="domain" description="GAIN-B" evidence="7">
    <location>
        <begin position="150"/>
        <end position="305"/>
    </location>
</feature>
<evidence type="ECO:0000259" key="7">
    <source>
        <dbReference type="PROSITE" id="PS50221"/>
    </source>
</evidence>
<evidence type="ECO:0000256" key="5">
    <source>
        <dbReference type="ARBA" id="ARBA00023157"/>
    </source>
</evidence>
<keyword evidence="10" id="KW-1185">Reference proteome</keyword>
<dbReference type="InterPro" id="IPR057244">
    <property type="entry name" value="GAIN_B"/>
</dbReference>
<dbReference type="PANTHER" id="PTHR12011">
    <property type="entry name" value="ADHESION G-PROTEIN COUPLED RECEPTOR"/>
    <property type="match status" value="1"/>
</dbReference>
<evidence type="ECO:0000256" key="6">
    <source>
        <dbReference type="SAM" id="Phobius"/>
    </source>
</evidence>
<evidence type="ECO:0000313" key="9">
    <source>
        <dbReference type="EMBL" id="KAI1889943.1"/>
    </source>
</evidence>
<dbReference type="InterPro" id="IPR046338">
    <property type="entry name" value="GAIN_dom_sf"/>
</dbReference>
<dbReference type="PRINTS" id="PR00249">
    <property type="entry name" value="GPCRSECRETIN"/>
</dbReference>
<feature type="transmembrane region" description="Helical" evidence="6">
    <location>
        <begin position="316"/>
        <end position="342"/>
    </location>
</feature>
<accession>A0A8T3CX98</accession>
<feature type="domain" description="G-protein coupled receptors family 2 profile 2" evidence="8">
    <location>
        <begin position="321"/>
        <end position="507"/>
    </location>
</feature>
<dbReference type="PROSITE" id="PS50261">
    <property type="entry name" value="G_PROTEIN_RECEP_F2_4"/>
    <property type="match status" value="1"/>
</dbReference>
<dbReference type="AlphaFoldDB" id="A0A8T3CX98"/>
<dbReference type="InterPro" id="IPR000203">
    <property type="entry name" value="GPS"/>
</dbReference>
<dbReference type="InterPro" id="IPR017981">
    <property type="entry name" value="GPCR_2-like_7TM"/>
</dbReference>
<evidence type="ECO:0000313" key="10">
    <source>
        <dbReference type="Proteomes" id="UP000829720"/>
    </source>
</evidence>
<dbReference type="SMART" id="SM00303">
    <property type="entry name" value="GPS"/>
    <property type="match status" value="1"/>
</dbReference>
<keyword evidence="2 6" id="KW-0812">Transmembrane</keyword>
<feature type="transmembrane region" description="Helical" evidence="6">
    <location>
        <begin position="497"/>
        <end position="518"/>
    </location>
</feature>
<dbReference type="PROSITE" id="PS50221">
    <property type="entry name" value="GAIN_B"/>
    <property type="match status" value="1"/>
</dbReference>
<feature type="transmembrane region" description="Helical" evidence="6">
    <location>
        <begin position="467"/>
        <end position="488"/>
    </location>
</feature>
<dbReference type="Pfam" id="PF00002">
    <property type="entry name" value="7tm_2"/>
    <property type="match status" value="1"/>
</dbReference>
<dbReference type="Proteomes" id="UP000829720">
    <property type="component" value="Unassembled WGS sequence"/>
</dbReference>
<keyword evidence="4 6" id="KW-0472">Membrane</keyword>
<dbReference type="EMBL" id="JAERUA010000015">
    <property type="protein sequence ID" value="KAI1889943.1"/>
    <property type="molecule type" value="Genomic_DNA"/>
</dbReference>
<organism evidence="9 10">
    <name type="scientific">Albula goreensis</name>
    <dbReference type="NCBI Taxonomy" id="1534307"/>
    <lineage>
        <taxon>Eukaryota</taxon>
        <taxon>Metazoa</taxon>
        <taxon>Chordata</taxon>
        <taxon>Craniata</taxon>
        <taxon>Vertebrata</taxon>
        <taxon>Euteleostomi</taxon>
        <taxon>Actinopterygii</taxon>
        <taxon>Neopterygii</taxon>
        <taxon>Teleostei</taxon>
        <taxon>Albuliformes</taxon>
        <taxon>Albulidae</taxon>
        <taxon>Albula</taxon>
    </lineage>
</organism>
<dbReference type="OrthoDB" id="283575at2759"/>
<feature type="transmembrane region" description="Helical" evidence="6">
    <location>
        <begin position="354"/>
        <end position="375"/>
    </location>
</feature>
<feature type="transmembrane region" description="Helical" evidence="6">
    <location>
        <begin position="381"/>
        <end position="407"/>
    </location>
</feature>
<dbReference type="GO" id="GO:0007189">
    <property type="term" value="P:adenylate cyclase-activating G protein-coupled receptor signaling pathway"/>
    <property type="evidence" value="ECO:0007669"/>
    <property type="project" value="TreeGrafter"/>
</dbReference>
<sequence length="571" mass="63527">MKSRRGKCCKIKGFRPEDSCDKPKFEDIDCDEIDKDMECSFVCKNKGCTIASDSSSSDTCNCIDIKESIVTPYRGPCKKFKIDSGTCPMDKCACVKQAIQDCNLVTVFSTYCKKLGKKCKFSINERKFQTCLLTADISKISDSVKGKKLKYNKNSLGDIRMSLPSTDSIHGEEDDIDVLLPKEALAAALGDTDEEVNTSILWFEEDLFLVDDVDGELLNSRVISIDLGKEVSGLTNRVNITFYNESASLENAMCVFLDGAGDDDGGYEGFWNSLGCYSDRQDGKIVCSCDHLSIFAVLLSPVSRNNSAISPPLSSYSVWVLTLLSRISCGVSACCLTLVLIIHAVFRRNNSDHLLNIHVNLSAALMFLNLTFVVNDSLASLNIHGVCVFIAAATHFFLLCTITWFSIEGFHLYLLIIRVFNTYFRKYLLKLALVGWGLPIVAVIVIISCSKYGKFSIYKLEGGTVTICYVTEEVLPILTFSFFVLAFLEKGITKRDIFSLMGISLLLGVPWGVQLFQFEHLKEASFYIFCIFNSFHGFFLLLRYSTLPGHRWNKSPESATTTSTNTSTNTS</sequence>
<feature type="transmembrane region" description="Helical" evidence="6">
    <location>
        <begin position="524"/>
        <end position="544"/>
    </location>
</feature>
<evidence type="ECO:0000256" key="2">
    <source>
        <dbReference type="ARBA" id="ARBA00022692"/>
    </source>
</evidence>
<evidence type="ECO:0000256" key="4">
    <source>
        <dbReference type="ARBA" id="ARBA00023136"/>
    </source>
</evidence>
<name>A0A8T3CX98_9TELE</name>
<comment type="caution">
    <text evidence="9">The sequence shown here is derived from an EMBL/GenBank/DDBJ whole genome shotgun (WGS) entry which is preliminary data.</text>
</comment>
<evidence type="ECO:0000256" key="1">
    <source>
        <dbReference type="ARBA" id="ARBA00004141"/>
    </source>
</evidence>
<dbReference type="GO" id="GO:0005886">
    <property type="term" value="C:plasma membrane"/>
    <property type="evidence" value="ECO:0007669"/>
    <property type="project" value="TreeGrafter"/>
</dbReference>
<protein>
    <submittedName>
        <fullName evidence="9">Uncharacterized protein</fullName>
    </submittedName>
</protein>